<feature type="region of interest" description="Disordered" evidence="1">
    <location>
        <begin position="1"/>
        <end position="42"/>
    </location>
</feature>
<reference evidence="2 3" key="1">
    <citation type="journal article" date="2012" name="BMC Genomics">
        <title>Sequencing the genome of Marssonina brunnea reveals fungus-poplar co-evolution.</title>
        <authorList>
            <person name="Zhu S."/>
            <person name="Cao Y.-Z."/>
            <person name="Jiang C."/>
            <person name="Tan B.-Y."/>
            <person name="Wang Z."/>
            <person name="Feng S."/>
            <person name="Zhang L."/>
            <person name="Su X.-H."/>
            <person name="Brejova B."/>
            <person name="Vinar T."/>
            <person name="Xu M."/>
            <person name="Wang M.-X."/>
            <person name="Zhang S.-G."/>
            <person name="Huang M.-R."/>
            <person name="Wu R."/>
            <person name="Zhou Y."/>
        </authorList>
    </citation>
    <scope>NUCLEOTIDE SEQUENCE [LARGE SCALE GENOMIC DNA]</scope>
    <source>
        <strain evidence="2 3">MB_m1</strain>
    </source>
</reference>
<dbReference type="AlphaFoldDB" id="K1X0S9"/>
<feature type="compositionally biased region" description="Low complexity" evidence="1">
    <location>
        <begin position="10"/>
        <end position="42"/>
    </location>
</feature>
<dbReference type="HOGENOM" id="CLU_2513069_0_0_1"/>
<dbReference type="Proteomes" id="UP000006753">
    <property type="component" value="Unassembled WGS sequence"/>
</dbReference>
<accession>K1X0S9</accession>
<name>K1X0S9_MARBU</name>
<evidence type="ECO:0000256" key="1">
    <source>
        <dbReference type="SAM" id="MobiDB-lite"/>
    </source>
</evidence>
<proteinExistence type="predicted"/>
<dbReference type="KEGG" id="mbe:MBM_03570"/>
<sequence>MVHDSGSGSGSSSGSSSASSGSGSSSGSSSASSGSGSSSGSSSCAFIATTYLPISRSNYPDGAVDEGSAAAGPDIDSYVKSSRVK</sequence>
<feature type="region of interest" description="Disordered" evidence="1">
    <location>
        <begin position="57"/>
        <end position="85"/>
    </location>
</feature>
<evidence type="ECO:0000313" key="2">
    <source>
        <dbReference type="EMBL" id="EKD18577.1"/>
    </source>
</evidence>
<gene>
    <name evidence="2" type="ORF">MBM_03570</name>
</gene>
<keyword evidence="3" id="KW-1185">Reference proteome</keyword>
<dbReference type="InParanoid" id="K1X0S9"/>
<organism evidence="2 3">
    <name type="scientific">Marssonina brunnea f. sp. multigermtubi (strain MB_m1)</name>
    <name type="common">Marssonina leaf spot fungus</name>
    <dbReference type="NCBI Taxonomy" id="1072389"/>
    <lineage>
        <taxon>Eukaryota</taxon>
        <taxon>Fungi</taxon>
        <taxon>Dikarya</taxon>
        <taxon>Ascomycota</taxon>
        <taxon>Pezizomycotina</taxon>
        <taxon>Leotiomycetes</taxon>
        <taxon>Helotiales</taxon>
        <taxon>Drepanopezizaceae</taxon>
        <taxon>Drepanopeziza</taxon>
    </lineage>
</organism>
<protein>
    <submittedName>
        <fullName evidence="2">Uncharacterized protein</fullName>
    </submittedName>
</protein>
<dbReference type="EMBL" id="JH921433">
    <property type="protein sequence ID" value="EKD18577.1"/>
    <property type="molecule type" value="Genomic_DNA"/>
</dbReference>
<evidence type="ECO:0000313" key="3">
    <source>
        <dbReference type="Proteomes" id="UP000006753"/>
    </source>
</evidence>